<evidence type="ECO:0000313" key="2">
    <source>
        <dbReference type="EMBL" id="VHO04198.1"/>
    </source>
</evidence>
<feature type="transmembrane region" description="Helical" evidence="1">
    <location>
        <begin position="240"/>
        <end position="264"/>
    </location>
</feature>
<feature type="transmembrane region" description="Helical" evidence="1">
    <location>
        <begin position="140"/>
        <end position="164"/>
    </location>
</feature>
<feature type="transmembrane region" description="Helical" evidence="1">
    <location>
        <begin position="101"/>
        <end position="119"/>
    </location>
</feature>
<keyword evidence="1" id="KW-0472">Membrane</keyword>
<keyword evidence="1" id="KW-1133">Transmembrane helix</keyword>
<reference evidence="2" key="1">
    <citation type="submission" date="2019-04" db="EMBL/GenBank/DDBJ databases">
        <authorList>
            <person name="Brambilla D."/>
        </authorList>
    </citation>
    <scope>NUCLEOTIDE SEQUENCE</scope>
    <source>
        <strain evidence="2">BAL1</strain>
    </source>
</reference>
<feature type="transmembrane region" description="Helical" evidence="1">
    <location>
        <begin position="293"/>
        <end position="312"/>
    </location>
</feature>
<keyword evidence="1 2" id="KW-0812">Transmembrane</keyword>
<dbReference type="Pfam" id="PF05987">
    <property type="entry name" value="DUF898"/>
    <property type="match status" value="1"/>
</dbReference>
<accession>A0A486XRT7</accession>
<organism evidence="2">
    <name type="scientific">Rheinheimera sp. BAL341</name>
    <dbReference type="NCBI Taxonomy" id="1708203"/>
    <lineage>
        <taxon>Bacteria</taxon>
        <taxon>Pseudomonadati</taxon>
        <taxon>Pseudomonadota</taxon>
        <taxon>Gammaproteobacteria</taxon>
        <taxon>Chromatiales</taxon>
        <taxon>Chromatiaceae</taxon>
        <taxon>Rheinheimera</taxon>
    </lineage>
</organism>
<name>A0A486XRT7_9GAMM</name>
<feature type="transmembrane region" description="Helical" evidence="1">
    <location>
        <begin position="29"/>
        <end position="50"/>
    </location>
</feature>
<gene>
    <name evidence="2" type="ORF">BAL341_1788</name>
</gene>
<feature type="transmembrane region" description="Helical" evidence="1">
    <location>
        <begin position="195"/>
        <end position="228"/>
    </location>
</feature>
<dbReference type="InterPro" id="IPR010295">
    <property type="entry name" value="DUF898"/>
</dbReference>
<dbReference type="AlphaFoldDB" id="A0A486XRT7"/>
<feature type="transmembrane region" description="Helical" evidence="1">
    <location>
        <begin position="71"/>
        <end position="95"/>
    </location>
</feature>
<proteinExistence type="predicted"/>
<dbReference type="EMBL" id="CAAJGR010000094">
    <property type="protein sequence ID" value="VHO04198.1"/>
    <property type="molecule type" value="Genomic_DNA"/>
</dbReference>
<evidence type="ECO:0000256" key="1">
    <source>
        <dbReference type="SAM" id="Phobius"/>
    </source>
</evidence>
<sequence length="364" mass="39943">MEHNIDATPTMPQPRVDKVAFSGNASEFFGIWIVNLLLSIVTLGIYSAWAKVRTNQYFYGHTRIDNQPFRYLASPIQILKGRIIAVVIFALFFALSSLSPQAALLLLLPFMLLSPWLIVQSMKFNLRMTSYRNVRFAFHGNYLGALKYFVLLPVLSVFTLYLAMPWALKKIDQYLCSHISFGGKKLQVNTDTSSYYIAALVAFASVMGLAIVIGIVVAIIGVIGAATVGDGIDSEAGSSGIAVLISVVMFALYFVGFALSGAIYQSMIRNHLFERTELSGVAKFKSEMQVLPYAWLILSNLLAIIVTLGLAYPWTKIRKAAYLASVTTVAVYPAIDNLIEDAQQNSNAFGEEAAGLFDVDVSLA</sequence>
<protein>
    <submittedName>
        <fullName evidence="2">Probable transmembrane protein</fullName>
    </submittedName>
</protein>